<dbReference type="InterPro" id="IPR002104">
    <property type="entry name" value="Integrase_catalytic"/>
</dbReference>
<comment type="similarity">
    <text evidence="1">Belongs to the 'phage' integrase family.</text>
</comment>
<dbReference type="Proteomes" id="UP000467132">
    <property type="component" value="Unassembled WGS sequence"/>
</dbReference>
<keyword evidence="3" id="KW-0233">DNA recombination</keyword>
<keyword evidence="6" id="KW-1185">Reference proteome</keyword>
<organism evidence="5 6">
    <name type="scientific">Senegalia massiliensis</name>
    <dbReference type="NCBI Taxonomy" id="1720316"/>
    <lineage>
        <taxon>Bacteria</taxon>
        <taxon>Bacillati</taxon>
        <taxon>Bacillota</taxon>
        <taxon>Clostridia</taxon>
        <taxon>Eubacteriales</taxon>
        <taxon>Clostridiaceae</taxon>
        <taxon>Senegalia</taxon>
    </lineage>
</organism>
<evidence type="ECO:0000256" key="1">
    <source>
        <dbReference type="ARBA" id="ARBA00008857"/>
    </source>
</evidence>
<dbReference type="GO" id="GO:0015074">
    <property type="term" value="P:DNA integration"/>
    <property type="evidence" value="ECO:0007669"/>
    <property type="project" value="InterPro"/>
</dbReference>
<dbReference type="Gene3D" id="1.10.443.10">
    <property type="entry name" value="Intergrase catalytic core"/>
    <property type="match status" value="1"/>
</dbReference>
<sequence>MKKDIEIKLHKKRTKKLKIMPEFIVNYIMIMQEKYGINTQIAYLIDYNIYLEYLLTLPQFYKYKEINEFRPDDLGSRYLNENDIWGFLDYLNGYKKIYITKTGKKIEKHFSNTRVGKARKLASIHKLYKYLSRRYDIDDITKHIEIQIKQKKEIRDRLNNKEINLLINTIQFDKNIKNDTLLKYHKKVKLRDLCIVLLLGLTGIRVSELIQLDISDISIHDEKMIVIRKSGNQDMLFIPDAALPFLKEYIDFRNNIKGVSEEYKNALFLSLHKKRINQESIRNLLKKYKTRANIQIDITPHTLRRTFATHLLNIENGSIELVAQQLGHSSIETARRFYADLNEETIKKATKNFTYNKNI</sequence>
<dbReference type="GO" id="GO:0006310">
    <property type="term" value="P:DNA recombination"/>
    <property type="evidence" value="ECO:0007669"/>
    <property type="project" value="UniProtKB-KW"/>
</dbReference>
<dbReference type="RefSeq" id="WP_160198023.1">
    <property type="nucleotide sequence ID" value="NZ_QXXA01000013.1"/>
</dbReference>
<name>A0A845QX83_9CLOT</name>
<dbReference type="InterPro" id="IPR011010">
    <property type="entry name" value="DNA_brk_join_enz"/>
</dbReference>
<dbReference type="EMBL" id="QXXA01000013">
    <property type="protein sequence ID" value="NBI07557.1"/>
    <property type="molecule type" value="Genomic_DNA"/>
</dbReference>
<dbReference type="AlphaFoldDB" id="A0A845QX83"/>
<evidence type="ECO:0000256" key="3">
    <source>
        <dbReference type="ARBA" id="ARBA00023172"/>
    </source>
</evidence>
<evidence type="ECO:0000313" key="6">
    <source>
        <dbReference type="Proteomes" id="UP000467132"/>
    </source>
</evidence>
<dbReference type="Pfam" id="PF00589">
    <property type="entry name" value="Phage_integrase"/>
    <property type="match status" value="1"/>
</dbReference>
<evidence type="ECO:0000259" key="4">
    <source>
        <dbReference type="PROSITE" id="PS51898"/>
    </source>
</evidence>
<keyword evidence="2" id="KW-0238">DNA-binding</keyword>
<dbReference type="SUPFAM" id="SSF56349">
    <property type="entry name" value="DNA breaking-rejoining enzymes"/>
    <property type="match status" value="1"/>
</dbReference>
<feature type="domain" description="Tyr recombinase" evidence="4">
    <location>
        <begin position="153"/>
        <end position="351"/>
    </location>
</feature>
<protein>
    <recommendedName>
        <fullName evidence="4">Tyr recombinase domain-containing protein</fullName>
    </recommendedName>
</protein>
<evidence type="ECO:0000256" key="2">
    <source>
        <dbReference type="ARBA" id="ARBA00023125"/>
    </source>
</evidence>
<dbReference type="OrthoDB" id="283809at2"/>
<gene>
    <name evidence="5" type="ORF">D3Z33_11915</name>
</gene>
<dbReference type="InterPro" id="IPR050090">
    <property type="entry name" value="Tyrosine_recombinase_XerCD"/>
</dbReference>
<dbReference type="PROSITE" id="PS51898">
    <property type="entry name" value="TYR_RECOMBINASE"/>
    <property type="match status" value="1"/>
</dbReference>
<accession>A0A845QX83</accession>
<dbReference type="InterPro" id="IPR013762">
    <property type="entry name" value="Integrase-like_cat_sf"/>
</dbReference>
<dbReference type="PANTHER" id="PTHR30349">
    <property type="entry name" value="PHAGE INTEGRASE-RELATED"/>
    <property type="match status" value="1"/>
</dbReference>
<dbReference type="GO" id="GO:0003677">
    <property type="term" value="F:DNA binding"/>
    <property type="evidence" value="ECO:0007669"/>
    <property type="project" value="UniProtKB-KW"/>
</dbReference>
<proteinExistence type="inferred from homology"/>
<reference evidence="5 6" key="1">
    <citation type="submission" date="2018-08" db="EMBL/GenBank/DDBJ databases">
        <title>Murine metabolic-syndrome-specific gut microbial biobank.</title>
        <authorList>
            <person name="Liu C."/>
        </authorList>
    </citation>
    <scope>NUCLEOTIDE SEQUENCE [LARGE SCALE GENOMIC DNA]</scope>
    <source>
        <strain evidence="5 6">583</strain>
    </source>
</reference>
<dbReference type="PANTHER" id="PTHR30349:SF41">
    <property type="entry name" value="INTEGRASE_RECOMBINASE PROTEIN MJ0367-RELATED"/>
    <property type="match status" value="1"/>
</dbReference>
<evidence type="ECO:0000313" key="5">
    <source>
        <dbReference type="EMBL" id="NBI07557.1"/>
    </source>
</evidence>
<comment type="caution">
    <text evidence="5">The sequence shown here is derived from an EMBL/GenBank/DDBJ whole genome shotgun (WGS) entry which is preliminary data.</text>
</comment>